<feature type="transmembrane region" description="Helical" evidence="6">
    <location>
        <begin position="386"/>
        <end position="404"/>
    </location>
</feature>
<keyword evidence="3 6" id="KW-0812">Transmembrane</keyword>
<evidence type="ECO:0000256" key="1">
    <source>
        <dbReference type="ARBA" id="ARBA00004651"/>
    </source>
</evidence>
<feature type="transmembrane region" description="Helical" evidence="6">
    <location>
        <begin position="41"/>
        <end position="62"/>
    </location>
</feature>
<reference evidence="8" key="1">
    <citation type="submission" date="2017-10" db="EMBL/GenBank/DDBJ databases">
        <title>Phenotypic and genomic properties of facultatively anaerobic sulfur-reducing natronoarchaea from hypersaline soda lakes.</title>
        <authorList>
            <person name="Sorokin D.Y."/>
            <person name="Kublanov I.V."/>
            <person name="Roman P."/>
            <person name="Sinninghe Damste J.S."/>
            <person name="Golyshin P.N."/>
            <person name="Rojo D."/>
            <person name="Ciordia S."/>
            <person name="Mena Md.C."/>
            <person name="Ferrer M."/>
            <person name="Messina E."/>
            <person name="Smedile F."/>
            <person name="La Spada G."/>
            <person name="La Cono V."/>
            <person name="Yakimov M.M."/>
        </authorList>
    </citation>
    <scope>NUCLEOTIDE SEQUENCE [LARGE SCALE GENOMIC DNA]</scope>
    <source>
        <strain evidence="8">AArc1</strain>
    </source>
</reference>
<feature type="transmembrane region" description="Helical" evidence="6">
    <location>
        <begin position="470"/>
        <end position="494"/>
    </location>
</feature>
<accession>A0A346PGT5</accession>
<dbReference type="InterPro" id="IPR050833">
    <property type="entry name" value="Poly_Biosynth_Transport"/>
</dbReference>
<dbReference type="PANTHER" id="PTHR30250">
    <property type="entry name" value="PST FAMILY PREDICTED COLANIC ACID TRANSPORTER"/>
    <property type="match status" value="1"/>
</dbReference>
<dbReference type="AlphaFoldDB" id="A0A346PGT5"/>
<dbReference type="EMBL" id="CP024047">
    <property type="protein sequence ID" value="AXR78730.1"/>
    <property type="molecule type" value="Genomic_DNA"/>
</dbReference>
<keyword evidence="5 6" id="KW-0472">Membrane</keyword>
<dbReference type="Pfam" id="PF01943">
    <property type="entry name" value="Polysacc_synt"/>
    <property type="match status" value="1"/>
</dbReference>
<feature type="transmembrane region" description="Helical" evidence="6">
    <location>
        <begin position="152"/>
        <end position="174"/>
    </location>
</feature>
<comment type="subcellular location">
    <subcellularLocation>
        <location evidence="1">Cell membrane</location>
        <topology evidence="1">Multi-pass membrane protein</topology>
    </subcellularLocation>
</comment>
<dbReference type="GO" id="GO:0005886">
    <property type="term" value="C:plasma membrane"/>
    <property type="evidence" value="ECO:0007669"/>
    <property type="project" value="UniProtKB-SubCell"/>
</dbReference>
<feature type="transmembrane region" description="Helical" evidence="6">
    <location>
        <begin position="83"/>
        <end position="106"/>
    </location>
</feature>
<feature type="transmembrane region" description="Helical" evidence="6">
    <location>
        <begin position="283"/>
        <end position="300"/>
    </location>
</feature>
<dbReference type="KEGG" id="nan:AArc1_2415"/>
<evidence type="ECO:0000313" key="8">
    <source>
        <dbReference type="Proteomes" id="UP000258707"/>
    </source>
</evidence>
<evidence type="ECO:0000256" key="4">
    <source>
        <dbReference type="ARBA" id="ARBA00022989"/>
    </source>
</evidence>
<feature type="transmembrane region" description="Helical" evidence="6">
    <location>
        <begin position="118"/>
        <end position="140"/>
    </location>
</feature>
<evidence type="ECO:0000256" key="5">
    <source>
        <dbReference type="ARBA" id="ARBA00023136"/>
    </source>
</evidence>
<organism evidence="7 8">
    <name type="scientific">Natrarchaeobaculum sulfurireducens</name>
    <dbReference type="NCBI Taxonomy" id="2044521"/>
    <lineage>
        <taxon>Archaea</taxon>
        <taxon>Methanobacteriati</taxon>
        <taxon>Methanobacteriota</taxon>
        <taxon>Stenosarchaea group</taxon>
        <taxon>Halobacteria</taxon>
        <taxon>Halobacteriales</taxon>
        <taxon>Natrialbaceae</taxon>
        <taxon>Natrarchaeobaculum</taxon>
    </lineage>
</organism>
<feature type="transmembrane region" description="Helical" evidence="6">
    <location>
        <begin position="12"/>
        <end position="35"/>
    </location>
</feature>
<feature type="transmembrane region" description="Helical" evidence="6">
    <location>
        <begin position="321"/>
        <end position="337"/>
    </location>
</feature>
<feature type="transmembrane region" description="Helical" evidence="6">
    <location>
        <begin position="442"/>
        <end position="464"/>
    </location>
</feature>
<protein>
    <submittedName>
        <fullName evidence="7">MATE family membrane protein, Rfbx family</fullName>
    </submittedName>
</protein>
<keyword evidence="4 6" id="KW-1133">Transmembrane helix</keyword>
<evidence type="ECO:0000256" key="6">
    <source>
        <dbReference type="SAM" id="Phobius"/>
    </source>
</evidence>
<sequence>MTARIASGFKANLVAKVVEVGVNGLLILLLTRVFLTSEEYGLLYLAISIISIAIFFSQFGLAKSAARYVTEYRKTDPSKVPLIVRRSLLFNLVAIVIVSGVFVAFRQSIAAWVGEPELLTLLVLGVGFIVARTLRSYAYFLCQGFNRVSWSAGLSIVSNLGHLTFVVGFLALGYGVPGAILGYTIGYGLGAVVGLLVLYRWLAHIPTDRLADESDDDPKTTEIDRNDSSETGLTRRLLEYSLPLSITGASSIMFKRVDIVLVGAFLTPVAVAYYTLAKQLTEFVAAPASSLGFALAPTFGESKSTDDLDRAARIYETTFEHTLLFYIPAATGIVLVADPAIRHVFGPDYLGAIPIVQVLALFVVLESINKLTNGALDFLGRARHRAMSKGSAATINVGLNIALIPTIGPVGAAISTVISYAIMATVNLYLIHSELSLSVRRLVGTAFKTCTVAVGMALVVVLLLPYVSSIVSLVALVAVGVVAWLMLAVGSGMLDLRWAVSQLS</sequence>
<feature type="transmembrane region" description="Helical" evidence="6">
    <location>
        <begin position="259"/>
        <end position="277"/>
    </location>
</feature>
<evidence type="ECO:0000256" key="2">
    <source>
        <dbReference type="ARBA" id="ARBA00022475"/>
    </source>
</evidence>
<name>A0A346PGT5_9EURY</name>
<evidence type="ECO:0000313" key="7">
    <source>
        <dbReference type="EMBL" id="AXR78730.1"/>
    </source>
</evidence>
<dbReference type="CDD" id="cd13128">
    <property type="entry name" value="MATE_Wzx_like"/>
    <property type="match status" value="1"/>
</dbReference>
<evidence type="ECO:0000256" key="3">
    <source>
        <dbReference type="ARBA" id="ARBA00022692"/>
    </source>
</evidence>
<dbReference type="InterPro" id="IPR002797">
    <property type="entry name" value="Polysacc_synth"/>
</dbReference>
<gene>
    <name evidence="7" type="ORF">AArc1_2415</name>
</gene>
<dbReference type="Proteomes" id="UP000258707">
    <property type="component" value="Chromosome"/>
</dbReference>
<keyword evidence="2" id="KW-1003">Cell membrane</keyword>
<feature type="transmembrane region" description="Helical" evidence="6">
    <location>
        <begin position="349"/>
        <end position="365"/>
    </location>
</feature>
<feature type="transmembrane region" description="Helical" evidence="6">
    <location>
        <begin position="180"/>
        <end position="199"/>
    </location>
</feature>
<proteinExistence type="predicted"/>
<dbReference type="PANTHER" id="PTHR30250:SF11">
    <property type="entry name" value="O-ANTIGEN TRANSPORTER-RELATED"/>
    <property type="match status" value="1"/>
</dbReference>